<evidence type="ECO:0000313" key="1">
    <source>
        <dbReference type="EMBL" id="PNH99223.1"/>
    </source>
</evidence>
<dbReference type="InterPro" id="IPR008861">
    <property type="entry name" value="GpX-like"/>
</dbReference>
<sequence>MAKLYRTRDGDVLDEICYSEYGTEKAITAVLNANPGLAEKGSKFTAGIQIILPDYSPPAEKDEDVLWS</sequence>
<dbReference type="Pfam" id="PF05489">
    <property type="entry name" value="Phage_tail_X"/>
    <property type="match status" value="1"/>
</dbReference>
<accession>A0ABX4W638</accession>
<proteinExistence type="predicted"/>
<organism evidence="1 2">
    <name type="scientific">Vibrio diazotrophicus</name>
    <dbReference type="NCBI Taxonomy" id="685"/>
    <lineage>
        <taxon>Bacteria</taxon>
        <taxon>Pseudomonadati</taxon>
        <taxon>Pseudomonadota</taxon>
        <taxon>Gammaproteobacteria</taxon>
        <taxon>Vibrionales</taxon>
        <taxon>Vibrionaceae</taxon>
        <taxon>Vibrio</taxon>
    </lineage>
</organism>
<evidence type="ECO:0000313" key="2">
    <source>
        <dbReference type="Proteomes" id="UP000236547"/>
    </source>
</evidence>
<dbReference type="Proteomes" id="UP000236547">
    <property type="component" value="Unassembled WGS sequence"/>
</dbReference>
<gene>
    <name evidence="1" type="ORF">C1O25_17885</name>
</gene>
<protein>
    <submittedName>
        <fullName evidence="1">Phage tail protein</fullName>
    </submittedName>
</protein>
<reference evidence="1 2" key="1">
    <citation type="submission" date="2018-01" db="EMBL/GenBank/DDBJ databases">
        <title>Draft genome sequences of six Vibrio diazotrophicus strains isolated from deep-sea sediments of the Baltic Sea.</title>
        <authorList>
            <person name="Castillo D."/>
            <person name="Vandieken V."/>
            <person name="Chiang O."/>
            <person name="Middelboe M."/>
        </authorList>
    </citation>
    <scope>NUCLEOTIDE SEQUENCE [LARGE SCALE GENOMIC DNA]</scope>
    <source>
        <strain evidence="1 2">65.10M</strain>
    </source>
</reference>
<keyword evidence="2" id="KW-1185">Reference proteome</keyword>
<comment type="caution">
    <text evidence="1">The sequence shown here is derived from an EMBL/GenBank/DDBJ whole genome shotgun (WGS) entry which is preliminary data.</text>
</comment>
<dbReference type="EMBL" id="POSM01000032">
    <property type="protein sequence ID" value="PNH99223.1"/>
    <property type="molecule type" value="Genomic_DNA"/>
</dbReference>
<name>A0ABX4W638_VIBDI</name>
<dbReference type="RefSeq" id="WP_102969329.1">
    <property type="nucleotide sequence ID" value="NZ_POSM01000032.1"/>
</dbReference>